<reference evidence="12 13" key="1">
    <citation type="journal article" date="2018" name="G3 (Bethesda)">
        <title>A High-Quality Reference Genome for the Invasive Mosquitofish Gambusia affinis Using a Chicago Library.</title>
        <authorList>
            <person name="Hoffberg S.L."/>
            <person name="Troendle N.J."/>
            <person name="Glenn T.C."/>
            <person name="Mahmud O."/>
            <person name="Louha S."/>
            <person name="Chalopin D."/>
            <person name="Bennetzen J.L."/>
            <person name="Mauricio R."/>
        </authorList>
    </citation>
    <scope>NUCLEOTIDE SEQUENCE [LARGE SCALE GENOMIC DNA]</scope>
    <source>
        <strain evidence="12">NE01/NJP1002.9</strain>
        <tissue evidence="12">Muscle</tissue>
    </source>
</reference>
<feature type="transmembrane region" description="Helical" evidence="11">
    <location>
        <begin position="158"/>
        <end position="180"/>
    </location>
</feature>
<feature type="region of interest" description="Disordered" evidence="10">
    <location>
        <begin position="287"/>
        <end position="328"/>
    </location>
</feature>
<accession>A0A315VK79</accession>
<comment type="similarity">
    <text evidence="3">Belongs to the claudin family.</text>
</comment>
<evidence type="ECO:0000256" key="5">
    <source>
        <dbReference type="ARBA" id="ARBA00022475"/>
    </source>
</evidence>
<dbReference type="Proteomes" id="UP000250572">
    <property type="component" value="Unassembled WGS sequence"/>
</dbReference>
<evidence type="ECO:0000256" key="4">
    <source>
        <dbReference type="ARBA" id="ARBA00022427"/>
    </source>
</evidence>
<dbReference type="InterPro" id="IPR006187">
    <property type="entry name" value="Claudin"/>
</dbReference>
<sequence length="423" mass="46790">MMEKTALFLSFGSYVTTLITAFLPLWKTMNSDLNEVENWFSGLWLTCLYTEEKGIQCKAYDSVLGLPVDLQISRVLVLISIGTGGFALLTGFLGLEEVGMCVTKPEVKRRLFIFSGVMTWVSGLTSLAPVSIVAYTTVVDFWDKGFPDVMPRWEYGEAMFSGWFGGLGQVIGGTLFFVAVCMGDYDLQRLNVPVSPEQKPRTRYYLKTEGRLRGSEGNNNKQLKEREREGERETGCLRSGKQKRRGGRTRAGNGEDSCCVSIPSATPSMLHTAEKLAKVLRTAFSGSAAEKESDSHDRSAQSAAGGARCEGQNTHTHTHTHTYKTHSDTLSLEPLLHQEAEEGHSTWEYSRGESYHRRGTARKLLLPCPASEAELRESLTGPQCTCSLHTGGILLLPSPSTMIKQRCQNFTTNKPKVKNSQFG</sequence>
<keyword evidence="5" id="KW-1003">Cell membrane</keyword>
<keyword evidence="7" id="KW-0965">Cell junction</keyword>
<evidence type="ECO:0000313" key="13">
    <source>
        <dbReference type="Proteomes" id="UP000250572"/>
    </source>
</evidence>
<dbReference type="InterPro" id="IPR017974">
    <property type="entry name" value="Claudin_CS"/>
</dbReference>
<dbReference type="PANTHER" id="PTHR12002">
    <property type="entry name" value="CLAUDIN"/>
    <property type="match status" value="1"/>
</dbReference>
<feature type="compositionally biased region" description="Basic and acidic residues" evidence="10">
    <location>
        <begin position="222"/>
        <end position="235"/>
    </location>
</feature>
<keyword evidence="6 11" id="KW-0812">Transmembrane</keyword>
<keyword evidence="8 11" id="KW-1133">Transmembrane helix</keyword>
<evidence type="ECO:0000256" key="10">
    <source>
        <dbReference type="SAM" id="MobiDB-lite"/>
    </source>
</evidence>
<dbReference type="GO" id="GO:0005886">
    <property type="term" value="C:plasma membrane"/>
    <property type="evidence" value="ECO:0007669"/>
    <property type="project" value="UniProtKB-SubCell"/>
</dbReference>
<evidence type="ECO:0000313" key="12">
    <source>
        <dbReference type="EMBL" id="PWA19574.1"/>
    </source>
</evidence>
<evidence type="ECO:0000256" key="8">
    <source>
        <dbReference type="ARBA" id="ARBA00022989"/>
    </source>
</evidence>
<dbReference type="EMBL" id="NHOQ01002094">
    <property type="protein sequence ID" value="PWA19574.1"/>
    <property type="molecule type" value="Genomic_DNA"/>
</dbReference>
<dbReference type="GO" id="GO:0005923">
    <property type="term" value="C:bicellular tight junction"/>
    <property type="evidence" value="ECO:0007669"/>
    <property type="project" value="UniProtKB-SubCell"/>
</dbReference>
<organism evidence="12 13">
    <name type="scientific">Gambusia affinis</name>
    <name type="common">Western mosquitofish</name>
    <name type="synonym">Heterandria affinis</name>
    <dbReference type="NCBI Taxonomy" id="33528"/>
    <lineage>
        <taxon>Eukaryota</taxon>
        <taxon>Metazoa</taxon>
        <taxon>Chordata</taxon>
        <taxon>Craniata</taxon>
        <taxon>Vertebrata</taxon>
        <taxon>Euteleostomi</taxon>
        <taxon>Actinopterygii</taxon>
        <taxon>Neopterygii</taxon>
        <taxon>Teleostei</taxon>
        <taxon>Neoteleostei</taxon>
        <taxon>Acanthomorphata</taxon>
        <taxon>Ovalentaria</taxon>
        <taxon>Atherinomorphae</taxon>
        <taxon>Cyprinodontiformes</taxon>
        <taxon>Poeciliidae</taxon>
        <taxon>Poeciliinae</taxon>
        <taxon>Gambusia</taxon>
    </lineage>
</organism>
<gene>
    <name evidence="12" type="ORF">CCH79_00006975</name>
</gene>
<keyword evidence="4" id="KW-0796">Tight junction</keyword>
<dbReference type="InterPro" id="IPR004031">
    <property type="entry name" value="PMP22/EMP/MP20/Claudin"/>
</dbReference>
<evidence type="ECO:0000256" key="11">
    <source>
        <dbReference type="SAM" id="Phobius"/>
    </source>
</evidence>
<feature type="transmembrane region" description="Helical" evidence="11">
    <location>
        <begin position="75"/>
        <end position="95"/>
    </location>
</feature>
<proteinExistence type="inferred from homology"/>
<dbReference type="Gene3D" id="1.20.140.150">
    <property type="match status" value="1"/>
</dbReference>
<keyword evidence="9 11" id="KW-0472">Membrane</keyword>
<evidence type="ECO:0000256" key="7">
    <source>
        <dbReference type="ARBA" id="ARBA00022949"/>
    </source>
</evidence>
<feature type="compositionally biased region" description="Basic and acidic residues" evidence="10">
    <location>
        <begin position="289"/>
        <end position="299"/>
    </location>
</feature>
<name>A0A315VK79_GAMAF</name>
<protein>
    <submittedName>
        <fullName evidence="12">Uncharacterized protein</fullName>
    </submittedName>
</protein>
<comment type="subcellular location">
    <subcellularLocation>
        <location evidence="1">Cell junction</location>
        <location evidence="1">Tight junction</location>
    </subcellularLocation>
    <subcellularLocation>
        <location evidence="2">Cell membrane</location>
        <topology evidence="2">Multi-pass membrane protein</topology>
    </subcellularLocation>
</comment>
<keyword evidence="13" id="KW-1185">Reference proteome</keyword>
<feature type="transmembrane region" description="Helical" evidence="11">
    <location>
        <begin position="111"/>
        <end position="138"/>
    </location>
</feature>
<evidence type="ECO:0000256" key="3">
    <source>
        <dbReference type="ARBA" id="ARBA00008295"/>
    </source>
</evidence>
<dbReference type="PROSITE" id="PS01346">
    <property type="entry name" value="CLAUDIN"/>
    <property type="match status" value="1"/>
</dbReference>
<dbReference type="STRING" id="33528.ENSGAFP00000018305"/>
<evidence type="ECO:0000256" key="2">
    <source>
        <dbReference type="ARBA" id="ARBA00004651"/>
    </source>
</evidence>
<feature type="transmembrane region" description="Helical" evidence="11">
    <location>
        <begin position="7"/>
        <end position="26"/>
    </location>
</feature>
<dbReference type="GO" id="GO:0005198">
    <property type="term" value="F:structural molecule activity"/>
    <property type="evidence" value="ECO:0007669"/>
    <property type="project" value="InterPro"/>
</dbReference>
<comment type="caution">
    <text evidence="12">The sequence shown here is derived from an EMBL/GenBank/DDBJ whole genome shotgun (WGS) entry which is preliminary data.</text>
</comment>
<dbReference type="Pfam" id="PF00822">
    <property type="entry name" value="PMP22_Claudin"/>
    <property type="match status" value="1"/>
</dbReference>
<evidence type="ECO:0000256" key="9">
    <source>
        <dbReference type="ARBA" id="ARBA00023136"/>
    </source>
</evidence>
<dbReference type="AlphaFoldDB" id="A0A315VK79"/>
<evidence type="ECO:0000256" key="6">
    <source>
        <dbReference type="ARBA" id="ARBA00022692"/>
    </source>
</evidence>
<dbReference type="PRINTS" id="PR01077">
    <property type="entry name" value="CLAUDIN"/>
</dbReference>
<evidence type="ECO:0000256" key="1">
    <source>
        <dbReference type="ARBA" id="ARBA00004435"/>
    </source>
</evidence>
<feature type="region of interest" description="Disordered" evidence="10">
    <location>
        <begin position="207"/>
        <end position="262"/>
    </location>
</feature>